<evidence type="ECO:0000313" key="3">
    <source>
        <dbReference type="Proteomes" id="UP000075243"/>
    </source>
</evidence>
<dbReference type="EMBL" id="KQ483605">
    <property type="protein sequence ID" value="KYP45012.1"/>
    <property type="molecule type" value="Genomic_DNA"/>
</dbReference>
<name>A0A151RR72_CAJCA</name>
<proteinExistence type="predicted"/>
<dbReference type="PANTHER" id="PTHR15503:SF22">
    <property type="entry name" value="TRANSPOSON TY3-I GAG POLYPROTEIN"/>
    <property type="match status" value="1"/>
</dbReference>
<dbReference type="Proteomes" id="UP000075243">
    <property type="component" value="Unassembled WGS sequence"/>
</dbReference>
<dbReference type="OMA" id="TENNTMG"/>
<dbReference type="PANTHER" id="PTHR15503">
    <property type="entry name" value="LDOC1 RELATED"/>
    <property type="match status" value="1"/>
</dbReference>
<organism evidence="2 3">
    <name type="scientific">Cajanus cajan</name>
    <name type="common">Pigeon pea</name>
    <name type="synonym">Cajanus indicus</name>
    <dbReference type="NCBI Taxonomy" id="3821"/>
    <lineage>
        <taxon>Eukaryota</taxon>
        <taxon>Viridiplantae</taxon>
        <taxon>Streptophyta</taxon>
        <taxon>Embryophyta</taxon>
        <taxon>Tracheophyta</taxon>
        <taxon>Spermatophyta</taxon>
        <taxon>Magnoliopsida</taxon>
        <taxon>eudicotyledons</taxon>
        <taxon>Gunneridae</taxon>
        <taxon>Pentapetalae</taxon>
        <taxon>rosids</taxon>
        <taxon>fabids</taxon>
        <taxon>Fabales</taxon>
        <taxon>Fabaceae</taxon>
        <taxon>Papilionoideae</taxon>
        <taxon>50 kb inversion clade</taxon>
        <taxon>NPAAA clade</taxon>
        <taxon>indigoferoid/millettioid clade</taxon>
        <taxon>Phaseoleae</taxon>
        <taxon>Cajanus</taxon>
    </lineage>
</organism>
<feature type="domain" description="Retrotransposon gag" evidence="1">
    <location>
        <begin position="4"/>
        <end position="75"/>
    </location>
</feature>
<dbReference type="Gene3D" id="2.40.70.10">
    <property type="entry name" value="Acid Proteases"/>
    <property type="match status" value="1"/>
</dbReference>
<gene>
    <name evidence="2" type="ORF">KK1_033473</name>
</gene>
<dbReference type="CDD" id="cd00303">
    <property type="entry name" value="retropepsin_like"/>
    <property type="match status" value="1"/>
</dbReference>
<evidence type="ECO:0000259" key="1">
    <source>
        <dbReference type="Pfam" id="PF03732"/>
    </source>
</evidence>
<reference evidence="2" key="1">
    <citation type="journal article" date="2012" name="Nat. Biotechnol.">
        <title>Draft genome sequence of pigeonpea (Cajanus cajan), an orphan legume crop of resource-poor farmers.</title>
        <authorList>
            <person name="Varshney R.K."/>
            <person name="Chen W."/>
            <person name="Li Y."/>
            <person name="Bharti A.K."/>
            <person name="Saxena R.K."/>
            <person name="Schlueter J.A."/>
            <person name="Donoghue M.T."/>
            <person name="Azam S."/>
            <person name="Fan G."/>
            <person name="Whaley A.M."/>
            <person name="Farmer A.D."/>
            <person name="Sheridan J."/>
            <person name="Iwata A."/>
            <person name="Tuteja R."/>
            <person name="Penmetsa R.V."/>
            <person name="Wu W."/>
            <person name="Upadhyaya H.D."/>
            <person name="Yang S.P."/>
            <person name="Shah T."/>
            <person name="Saxena K.B."/>
            <person name="Michael T."/>
            <person name="McCombie W.R."/>
            <person name="Yang B."/>
            <person name="Zhang G."/>
            <person name="Yang H."/>
            <person name="Wang J."/>
            <person name="Spillane C."/>
            <person name="Cook D.R."/>
            <person name="May G.D."/>
            <person name="Xu X."/>
            <person name="Jackson S.A."/>
        </authorList>
    </citation>
    <scope>NUCLEOTIDE SEQUENCE [LARGE SCALE GENOMIC DNA]</scope>
</reference>
<dbReference type="AlphaFoldDB" id="A0A151RR72"/>
<protein>
    <recommendedName>
        <fullName evidence="1">Retrotransposon gag domain-containing protein</fullName>
    </recommendedName>
</protein>
<dbReference type="Pfam" id="PF03732">
    <property type="entry name" value="Retrotrans_gag"/>
    <property type="match status" value="1"/>
</dbReference>
<sequence>MQARTKAFHSWIAFTRALELEFGPSPYECPRSDLFKLTQEGSVHEYYVKFIALANRVQGVTTEALLDCFVGGLRHDIRRDVLVQGPTTLMRCVSLAKLFEEKYAIKHKSSWSNIHTKNQSPPTTSQSLKSIALPPLLAKSNQTPLDRSTTVKKMSPVEIQLWREKGLCFTCDDKYSPSHRCPNKQYLWLHLDEDEVSDEPVMDASVVTDNIEPQLQSEPHLSFNALNGSAGIGTMRFKGVINGLPVQILLDSGSSDNFLQPRIAACLKLPVEPIQNFNVMVGNGSA</sequence>
<dbReference type="InterPro" id="IPR021109">
    <property type="entry name" value="Peptidase_aspartic_dom_sf"/>
</dbReference>
<evidence type="ECO:0000313" key="2">
    <source>
        <dbReference type="EMBL" id="KYP45012.1"/>
    </source>
</evidence>
<keyword evidence="3" id="KW-1185">Reference proteome</keyword>
<accession>A0A151RR72</accession>
<dbReference type="InterPro" id="IPR005162">
    <property type="entry name" value="Retrotrans_gag_dom"/>
</dbReference>
<dbReference type="STRING" id="3821.A0A151RR72"/>
<dbReference type="Gramene" id="C.cajan_29668.t">
    <property type="protein sequence ID" value="C.cajan_29668.t.cds1"/>
    <property type="gene ID" value="C.cajan_29668"/>
</dbReference>
<dbReference type="InterPro" id="IPR032567">
    <property type="entry name" value="RTL1-rel"/>
</dbReference>